<keyword evidence="2" id="KW-1134">Transmembrane beta strand</keyword>
<dbReference type="Pfam" id="PF02321">
    <property type="entry name" value="OEP"/>
    <property type="match status" value="2"/>
</dbReference>
<comment type="caution">
    <text evidence="3">The sequence shown here is derived from an EMBL/GenBank/DDBJ whole genome shotgun (WGS) entry which is preliminary data.</text>
</comment>
<dbReference type="NCBIfam" id="TIGR01845">
    <property type="entry name" value="outer_NodT"/>
    <property type="match status" value="1"/>
</dbReference>
<dbReference type="GO" id="GO:0005886">
    <property type="term" value="C:plasma membrane"/>
    <property type="evidence" value="ECO:0007669"/>
    <property type="project" value="UniProtKB-SubCell"/>
</dbReference>
<gene>
    <name evidence="3" type="ORF">GCM10011494_32690</name>
</gene>
<name>A0A916TVX0_9SPHN</name>
<dbReference type="InterPro" id="IPR003423">
    <property type="entry name" value="OMP_efflux"/>
</dbReference>
<dbReference type="GO" id="GO:0015562">
    <property type="term" value="F:efflux transmembrane transporter activity"/>
    <property type="evidence" value="ECO:0007669"/>
    <property type="project" value="InterPro"/>
</dbReference>
<sequence>MAAAACLSLAACTVPGDEPPEIGVTIPPGFAAANGAQGAVYERWWTHFGDPQLDAFVERAVADSTAIGQAIARVRQARARARIAGADRLPQVDASLSATRQHLSLESLGIVVPGDEPRAGPSSYTIETYDLSANVSWEIDLWGRLSAQSAAARAEFLGSEASLQAVRQVIAAQTARTYFAVVEAREQVELAQRTVENYTEVARQIGNRVDVGSAQPIEGQLADANLRSASAHLAQRRETLAMLTREFDILLRNYPDGEVAVADALPTVPPPPPAGIPAELLARRPDIAASLLDLRAAGFRLTAAERSFLPGITLTASAGTSTTELSNLFDPGAFIWSVAGRLLQPVFQGGRLRAQFELRAGERDEALQSYADAVLTALSEVEIALAVEEFLGGQERELAGAVAAAERAVEIARNRYDLGKEPLLTLLESQRRSLDARSSLLAVQRLRLANRVDLHLALGGGFGQAGESAGTTSEK</sequence>
<comment type="similarity">
    <text evidence="1 2">Belongs to the outer membrane factor (OMF) (TC 1.B.17) family.</text>
</comment>
<dbReference type="Gene3D" id="1.20.1600.10">
    <property type="entry name" value="Outer membrane efflux proteins (OEP)"/>
    <property type="match status" value="1"/>
</dbReference>
<reference evidence="3" key="2">
    <citation type="submission" date="2020-09" db="EMBL/GenBank/DDBJ databases">
        <authorList>
            <person name="Sun Q."/>
            <person name="Zhou Y."/>
        </authorList>
    </citation>
    <scope>NUCLEOTIDE SEQUENCE</scope>
    <source>
        <strain evidence="3">CGMCC 1.15095</strain>
    </source>
</reference>
<keyword evidence="2" id="KW-0472">Membrane</keyword>
<keyword evidence="2" id="KW-0564">Palmitate</keyword>
<dbReference type="EMBL" id="BMHK01000030">
    <property type="protein sequence ID" value="GGC11396.1"/>
    <property type="molecule type" value="Genomic_DNA"/>
</dbReference>
<proteinExistence type="inferred from homology"/>
<keyword evidence="2" id="KW-0449">Lipoprotein</keyword>
<dbReference type="InterPro" id="IPR010131">
    <property type="entry name" value="MdtP/NodT-like"/>
</dbReference>
<dbReference type="Gene3D" id="2.20.200.10">
    <property type="entry name" value="Outer membrane efflux proteins (OEP)"/>
    <property type="match status" value="1"/>
</dbReference>
<dbReference type="SUPFAM" id="SSF56954">
    <property type="entry name" value="Outer membrane efflux proteins (OEP)"/>
    <property type="match status" value="1"/>
</dbReference>
<reference evidence="3" key="1">
    <citation type="journal article" date="2014" name="Int. J. Syst. Evol. Microbiol.">
        <title>Complete genome sequence of Corynebacterium casei LMG S-19264T (=DSM 44701T), isolated from a smear-ripened cheese.</title>
        <authorList>
            <consortium name="US DOE Joint Genome Institute (JGI-PGF)"/>
            <person name="Walter F."/>
            <person name="Albersmeier A."/>
            <person name="Kalinowski J."/>
            <person name="Ruckert C."/>
        </authorList>
    </citation>
    <scope>NUCLEOTIDE SEQUENCE</scope>
    <source>
        <strain evidence="3">CGMCC 1.15095</strain>
    </source>
</reference>
<evidence type="ECO:0000256" key="2">
    <source>
        <dbReference type="RuleBase" id="RU362097"/>
    </source>
</evidence>
<dbReference type="PANTHER" id="PTHR30203:SF33">
    <property type="entry name" value="BLR4455 PROTEIN"/>
    <property type="match status" value="1"/>
</dbReference>
<evidence type="ECO:0000313" key="3">
    <source>
        <dbReference type="EMBL" id="GGC11396.1"/>
    </source>
</evidence>
<dbReference type="AlphaFoldDB" id="A0A916TVX0"/>
<dbReference type="RefSeq" id="WP_188772639.1">
    <property type="nucleotide sequence ID" value="NZ_BMHK01000030.1"/>
</dbReference>
<dbReference type="Proteomes" id="UP000608154">
    <property type="component" value="Unassembled WGS sequence"/>
</dbReference>
<dbReference type="PANTHER" id="PTHR30203">
    <property type="entry name" value="OUTER MEMBRANE CATION EFFLUX PROTEIN"/>
    <property type="match status" value="1"/>
</dbReference>
<evidence type="ECO:0000313" key="4">
    <source>
        <dbReference type="Proteomes" id="UP000608154"/>
    </source>
</evidence>
<evidence type="ECO:0000256" key="1">
    <source>
        <dbReference type="ARBA" id="ARBA00007613"/>
    </source>
</evidence>
<organism evidence="3 4">
    <name type="scientific">Novosphingobium endophyticum</name>
    <dbReference type="NCBI Taxonomy" id="1955250"/>
    <lineage>
        <taxon>Bacteria</taxon>
        <taxon>Pseudomonadati</taxon>
        <taxon>Pseudomonadota</taxon>
        <taxon>Alphaproteobacteria</taxon>
        <taxon>Sphingomonadales</taxon>
        <taxon>Sphingomonadaceae</taxon>
        <taxon>Novosphingobium</taxon>
    </lineage>
</organism>
<accession>A0A916TVX0</accession>
<protein>
    <submittedName>
        <fullName evidence="3">Transporter</fullName>
    </submittedName>
</protein>
<comment type="subcellular location">
    <subcellularLocation>
        <location evidence="2">Cell membrane</location>
        <topology evidence="2">Lipid-anchor</topology>
    </subcellularLocation>
</comment>
<keyword evidence="2" id="KW-0812">Transmembrane</keyword>
<keyword evidence="4" id="KW-1185">Reference proteome</keyword>